<protein>
    <submittedName>
        <fullName evidence="14">Major cardiolipin synthase ClsA</fullName>
        <ecNumber evidence="14">2.7.8.-</ecNumber>
    </submittedName>
</protein>
<dbReference type="SMART" id="SM00155">
    <property type="entry name" value="PLDc"/>
    <property type="match status" value="2"/>
</dbReference>
<evidence type="ECO:0000256" key="6">
    <source>
        <dbReference type="ARBA" id="ARBA00022737"/>
    </source>
</evidence>
<feature type="transmembrane region" description="Helical" evidence="12">
    <location>
        <begin position="39"/>
        <end position="62"/>
    </location>
</feature>
<keyword evidence="2" id="KW-1003">Cell membrane</keyword>
<evidence type="ECO:0000256" key="7">
    <source>
        <dbReference type="ARBA" id="ARBA00022989"/>
    </source>
</evidence>
<comment type="subcellular location">
    <subcellularLocation>
        <location evidence="1">Cell membrane</location>
        <topology evidence="1">Multi-pass membrane protein</topology>
    </subcellularLocation>
</comment>
<evidence type="ECO:0000259" key="13">
    <source>
        <dbReference type="PROSITE" id="PS50035"/>
    </source>
</evidence>
<dbReference type="EC" id="2.7.8.-" evidence="14"/>
<comment type="caution">
    <text evidence="14">The sequence shown here is derived from an EMBL/GenBank/DDBJ whole genome shotgun (WGS) entry which is preliminary data.</text>
</comment>
<evidence type="ECO:0000256" key="3">
    <source>
        <dbReference type="ARBA" id="ARBA00022516"/>
    </source>
</evidence>
<keyword evidence="6" id="KW-0677">Repeat</keyword>
<feature type="transmembrane region" description="Helical" evidence="12">
    <location>
        <begin position="12"/>
        <end position="33"/>
    </location>
</feature>
<keyword evidence="3" id="KW-0444">Lipid biosynthesis</keyword>
<keyword evidence="4 14" id="KW-0808">Transferase</keyword>
<gene>
    <name evidence="14" type="primary">clsA</name>
    <name evidence="14" type="ORF">MmiAt1_15580</name>
</gene>
<keyword evidence="7 12" id="KW-1133">Transmembrane helix</keyword>
<evidence type="ECO:0000256" key="1">
    <source>
        <dbReference type="ARBA" id="ARBA00004651"/>
    </source>
</evidence>
<sequence length="491" mass="56008">MLIDWIIVQEVYQILLMVITIFNLLAAAVIVFYERRSPQIAAAWILLLLFIPIFGFIIYVFFGRRLYGKYKFDKKMEADDHFERISSHQIEQLKTSDLKLSDIGKKFEPTIALFLNQDHAAYSANNSIDVYIHGDQNFREMENIILNAENHIHMEYYIIRNDPLGRRIMSLLTQKAKEGVEVRLIFDAVGVHKVPRSFYKEFKEAGGKVYILFPLLVPFINTRINYRNHRKILVADGLVGMIGGFNIGIEYLGEGPLGYWRDTHLKISGGAVASLQKRFIKDWNFAAEEDAIKDDSKYYPADIVLPNGKTAVQIVSSGPDSENAAIYSGFLSLIGRAKKSIYIQTPYFVPDQSIFEALRIAILSGIDVRIEIPCKADMPFVYWASFSYLGDLIRLGAKGYLYNCGFIHSKTAVIDGEVATIGTANWDIRSFKLNFETNAFVYDRDFGEQMNDIILNELEKDCTQVTVEQYNSRPLSTKIKEGICRLISPLL</sequence>
<dbReference type="SUPFAM" id="SSF56024">
    <property type="entry name" value="Phospholipase D/nuclease"/>
    <property type="match status" value="2"/>
</dbReference>
<keyword evidence="5 12" id="KW-0812">Transmembrane</keyword>
<dbReference type="InterPro" id="IPR022924">
    <property type="entry name" value="Cardiolipin_synthase"/>
</dbReference>
<dbReference type="Gene3D" id="3.30.870.10">
    <property type="entry name" value="Endonuclease Chain A"/>
    <property type="match status" value="2"/>
</dbReference>
<dbReference type="RefSeq" id="WP_318786389.1">
    <property type="nucleotide sequence ID" value="NZ_JAWDKC010000028.1"/>
</dbReference>
<evidence type="ECO:0000256" key="9">
    <source>
        <dbReference type="ARBA" id="ARBA00023136"/>
    </source>
</evidence>
<dbReference type="Proteomes" id="UP001272052">
    <property type="component" value="Unassembled WGS sequence"/>
</dbReference>
<dbReference type="PROSITE" id="PS50035">
    <property type="entry name" value="PLD"/>
    <property type="match status" value="2"/>
</dbReference>
<keyword evidence="15" id="KW-1185">Reference proteome</keyword>
<evidence type="ECO:0000256" key="11">
    <source>
        <dbReference type="ARBA" id="ARBA00023264"/>
    </source>
</evidence>
<dbReference type="HAMAP" id="MF_01916">
    <property type="entry name" value="Cardiolipin_synth_Cls"/>
    <property type="match status" value="1"/>
</dbReference>
<proteinExistence type="inferred from homology"/>
<feature type="domain" description="PLD phosphodiesterase" evidence="13">
    <location>
        <begin position="224"/>
        <end position="251"/>
    </location>
</feature>
<evidence type="ECO:0000256" key="2">
    <source>
        <dbReference type="ARBA" id="ARBA00022475"/>
    </source>
</evidence>
<feature type="domain" description="PLD phosphodiesterase" evidence="13">
    <location>
        <begin position="403"/>
        <end position="430"/>
    </location>
</feature>
<name>A0ABU3VRB8_9EURY</name>
<dbReference type="CDD" id="cd09112">
    <property type="entry name" value="PLDc_CLS_2"/>
    <property type="match status" value="1"/>
</dbReference>
<evidence type="ECO:0000256" key="8">
    <source>
        <dbReference type="ARBA" id="ARBA00023098"/>
    </source>
</evidence>
<dbReference type="InterPro" id="IPR030874">
    <property type="entry name" value="Cardiolipin_synth_Firmi"/>
</dbReference>
<dbReference type="CDD" id="cd09110">
    <property type="entry name" value="PLDc_CLS_1"/>
    <property type="match status" value="1"/>
</dbReference>
<dbReference type="PANTHER" id="PTHR21248:SF22">
    <property type="entry name" value="PHOSPHOLIPASE D"/>
    <property type="match status" value="1"/>
</dbReference>
<keyword evidence="10" id="KW-0594">Phospholipid biosynthesis</keyword>
<keyword evidence="9 12" id="KW-0472">Membrane</keyword>
<evidence type="ECO:0000256" key="5">
    <source>
        <dbReference type="ARBA" id="ARBA00022692"/>
    </source>
</evidence>
<evidence type="ECO:0000256" key="4">
    <source>
        <dbReference type="ARBA" id="ARBA00022679"/>
    </source>
</evidence>
<evidence type="ECO:0000256" key="12">
    <source>
        <dbReference type="SAM" id="Phobius"/>
    </source>
</evidence>
<accession>A0ABU3VRB8</accession>
<dbReference type="InterPro" id="IPR001736">
    <property type="entry name" value="PLipase_D/transphosphatidylase"/>
</dbReference>
<dbReference type="InterPro" id="IPR027379">
    <property type="entry name" value="CLS_N"/>
</dbReference>
<evidence type="ECO:0000256" key="10">
    <source>
        <dbReference type="ARBA" id="ARBA00023209"/>
    </source>
</evidence>
<dbReference type="NCBIfam" id="TIGR04265">
    <property type="entry name" value="bac_cardiolipin"/>
    <property type="match status" value="1"/>
</dbReference>
<dbReference type="InterPro" id="IPR025202">
    <property type="entry name" value="PLD-like_dom"/>
</dbReference>
<reference evidence="14 15" key="1">
    <citation type="submission" date="2023-06" db="EMBL/GenBank/DDBJ databases">
        <title>Genome sequence of Methanimicrococcus sp. At1.</title>
        <authorList>
            <person name="Protasov E."/>
            <person name="Platt K."/>
            <person name="Poehlein A."/>
            <person name="Daniel R."/>
            <person name="Brune A."/>
        </authorList>
    </citation>
    <scope>NUCLEOTIDE SEQUENCE [LARGE SCALE GENOMIC DNA]</scope>
    <source>
        <strain evidence="14 15">At1</strain>
    </source>
</reference>
<dbReference type="Pfam" id="PF13091">
    <property type="entry name" value="PLDc_2"/>
    <property type="match status" value="2"/>
</dbReference>
<dbReference type="GO" id="GO:0016740">
    <property type="term" value="F:transferase activity"/>
    <property type="evidence" value="ECO:0007669"/>
    <property type="project" value="UniProtKB-KW"/>
</dbReference>
<dbReference type="PANTHER" id="PTHR21248">
    <property type="entry name" value="CARDIOLIPIN SYNTHASE"/>
    <property type="match status" value="1"/>
</dbReference>
<dbReference type="EMBL" id="JAWDKC010000028">
    <property type="protein sequence ID" value="MDV0445954.1"/>
    <property type="molecule type" value="Genomic_DNA"/>
</dbReference>
<organism evidence="14 15">
    <name type="scientific">Methanimicrococcus hacksteinii</name>
    <dbReference type="NCBI Taxonomy" id="3028293"/>
    <lineage>
        <taxon>Archaea</taxon>
        <taxon>Methanobacteriati</taxon>
        <taxon>Methanobacteriota</taxon>
        <taxon>Stenosarchaea group</taxon>
        <taxon>Methanomicrobia</taxon>
        <taxon>Methanosarcinales</taxon>
        <taxon>Methanosarcinaceae</taxon>
        <taxon>Methanimicrococcus</taxon>
    </lineage>
</organism>
<dbReference type="Pfam" id="PF13396">
    <property type="entry name" value="PLDc_N"/>
    <property type="match status" value="1"/>
</dbReference>
<keyword evidence="11" id="KW-1208">Phospholipid metabolism</keyword>
<evidence type="ECO:0000313" key="15">
    <source>
        <dbReference type="Proteomes" id="UP001272052"/>
    </source>
</evidence>
<evidence type="ECO:0000313" key="14">
    <source>
        <dbReference type="EMBL" id="MDV0445954.1"/>
    </source>
</evidence>
<keyword evidence="8" id="KW-0443">Lipid metabolism</keyword>